<dbReference type="Gene3D" id="3.30.70.100">
    <property type="match status" value="1"/>
</dbReference>
<dbReference type="InterPro" id="IPR010753">
    <property type="entry name" value="DUF1330"/>
</dbReference>
<organism evidence="2 3">
    <name type="scientific">Pseudomonas syringae pv. actinidiae</name>
    <dbReference type="NCBI Taxonomy" id="103796"/>
    <lineage>
        <taxon>Bacteria</taxon>
        <taxon>Pseudomonadati</taxon>
        <taxon>Pseudomonadota</taxon>
        <taxon>Gammaproteobacteria</taxon>
        <taxon>Pseudomonadales</taxon>
        <taxon>Pseudomonadaceae</taxon>
        <taxon>Pseudomonas</taxon>
        <taxon>Pseudomonas syringae</taxon>
    </lineage>
</organism>
<dbReference type="SUPFAM" id="SSF54909">
    <property type="entry name" value="Dimeric alpha+beta barrel"/>
    <property type="match status" value="1"/>
</dbReference>
<accession>A0A3M4KKG5</accession>
<gene>
    <name evidence="2" type="ORF">ALQ07_03459</name>
</gene>
<evidence type="ECO:0000313" key="3">
    <source>
        <dbReference type="Proteomes" id="UP000273140"/>
    </source>
</evidence>
<proteinExistence type="predicted"/>
<protein>
    <recommendedName>
        <fullName evidence="1">DUF1330 domain-containing protein</fullName>
    </recommendedName>
</protein>
<dbReference type="EMBL" id="RBRB01000271">
    <property type="protein sequence ID" value="RMQ29727.1"/>
    <property type="molecule type" value="Genomic_DNA"/>
</dbReference>
<comment type="caution">
    <text evidence="2">The sequence shown here is derived from an EMBL/GenBank/DDBJ whole genome shotgun (WGS) entry which is preliminary data.</text>
</comment>
<dbReference type="PANTHER" id="PTHR41521:SF4">
    <property type="entry name" value="BLR0684 PROTEIN"/>
    <property type="match status" value="1"/>
</dbReference>
<feature type="domain" description="DUF1330" evidence="1">
    <location>
        <begin position="59"/>
        <end position="151"/>
    </location>
</feature>
<dbReference type="Proteomes" id="UP000273140">
    <property type="component" value="Unassembled WGS sequence"/>
</dbReference>
<evidence type="ECO:0000313" key="2">
    <source>
        <dbReference type="EMBL" id="RMQ29727.1"/>
    </source>
</evidence>
<reference evidence="2 3" key="1">
    <citation type="submission" date="2018-08" db="EMBL/GenBank/DDBJ databases">
        <title>Recombination of ecologically and evolutionarily significant loci maintains genetic cohesion in the Pseudomonas syringae species complex.</title>
        <authorList>
            <person name="Dillon M."/>
            <person name="Thakur S."/>
            <person name="Almeida R.N.D."/>
            <person name="Weir B.S."/>
            <person name="Guttman D.S."/>
        </authorList>
    </citation>
    <scope>NUCLEOTIDE SEQUENCE [LARGE SCALE GENOMIC DNA]</scope>
    <source>
        <strain evidence="2 3">ICMP 19074</strain>
    </source>
</reference>
<name>A0A3M4KKG5_PSESF</name>
<dbReference type="AlphaFoldDB" id="A0A3M4KKG5"/>
<evidence type="ECO:0000259" key="1">
    <source>
        <dbReference type="Pfam" id="PF07045"/>
    </source>
</evidence>
<dbReference type="InterPro" id="IPR011008">
    <property type="entry name" value="Dimeric_a/b-barrel"/>
</dbReference>
<sequence length="155" mass="17013">MARNSTWRACNQLDDDFLVRRISFIDGWRGKMKQSFLGFLAALAVSLSSAAYAESVTAPGYMIANYTITDQAGFQRYMDAAGSLAPRYGGKIIVFNLNAKAVEGKPESVMAIAEFPSLADAQRFYNSPEYTAARKFRIESTKGTVVITEGFVPAK</sequence>
<dbReference type="Pfam" id="PF07045">
    <property type="entry name" value="DUF1330"/>
    <property type="match status" value="1"/>
</dbReference>
<dbReference type="PANTHER" id="PTHR41521">
    <property type="match status" value="1"/>
</dbReference>